<keyword evidence="2" id="KW-0964">Secreted</keyword>
<dbReference type="SUPFAM" id="SSF50494">
    <property type="entry name" value="Trypsin-like serine proteases"/>
    <property type="match status" value="1"/>
</dbReference>
<dbReference type="FunFam" id="2.40.10.10:FF:000146">
    <property type="entry name" value="Serine protease 53"/>
    <property type="match status" value="1"/>
</dbReference>
<dbReference type="PANTHER" id="PTHR24252:SF7">
    <property type="entry name" value="HYALIN"/>
    <property type="match status" value="1"/>
</dbReference>
<dbReference type="PANTHER" id="PTHR24252">
    <property type="entry name" value="ACROSIN-RELATED"/>
    <property type="match status" value="1"/>
</dbReference>
<evidence type="ECO:0000256" key="2">
    <source>
        <dbReference type="ARBA" id="ARBA00022525"/>
    </source>
</evidence>
<evidence type="ECO:0000256" key="3">
    <source>
        <dbReference type="ARBA" id="ARBA00022670"/>
    </source>
</evidence>
<dbReference type="GO" id="GO:0004252">
    <property type="term" value="F:serine-type endopeptidase activity"/>
    <property type="evidence" value="ECO:0007669"/>
    <property type="project" value="InterPro"/>
</dbReference>
<dbReference type="InterPro" id="IPR000859">
    <property type="entry name" value="CUB_dom"/>
</dbReference>
<dbReference type="PRINTS" id="PR00722">
    <property type="entry name" value="CHYMOTRYPSIN"/>
</dbReference>
<dbReference type="GO" id="GO:0005576">
    <property type="term" value="C:extracellular region"/>
    <property type="evidence" value="ECO:0007669"/>
    <property type="project" value="UniProtKB-SubCell"/>
</dbReference>
<keyword evidence="6 9" id="KW-0720">Serine protease</keyword>
<evidence type="ECO:0000256" key="8">
    <source>
        <dbReference type="ARBA" id="ARBA00023157"/>
    </source>
</evidence>
<dbReference type="GO" id="GO:0006508">
    <property type="term" value="P:proteolysis"/>
    <property type="evidence" value="ECO:0007669"/>
    <property type="project" value="UniProtKB-KW"/>
</dbReference>
<dbReference type="AlphaFoldDB" id="A0A6B9L989"/>
<proteinExistence type="evidence at transcript level"/>
<dbReference type="CDD" id="cd00190">
    <property type="entry name" value="Tryp_SPc"/>
    <property type="match status" value="1"/>
</dbReference>
<evidence type="ECO:0000256" key="6">
    <source>
        <dbReference type="ARBA" id="ARBA00022825"/>
    </source>
</evidence>
<evidence type="ECO:0000256" key="1">
    <source>
        <dbReference type="ARBA" id="ARBA00004613"/>
    </source>
</evidence>
<keyword evidence="3 9" id="KW-0645">Protease</keyword>
<evidence type="ECO:0000256" key="7">
    <source>
        <dbReference type="ARBA" id="ARBA00023145"/>
    </source>
</evidence>
<dbReference type="InterPro" id="IPR035914">
    <property type="entry name" value="Sperma_CUB_dom_sf"/>
</dbReference>
<comment type="subcellular location">
    <subcellularLocation>
        <location evidence="1">Secreted</location>
    </subcellularLocation>
</comment>
<dbReference type="PROSITE" id="PS50240">
    <property type="entry name" value="TRYPSIN_DOM"/>
    <property type="match status" value="1"/>
</dbReference>
<dbReference type="SUPFAM" id="SSF49854">
    <property type="entry name" value="Spermadhesin, CUB domain"/>
    <property type="match status" value="1"/>
</dbReference>
<evidence type="ECO:0000256" key="9">
    <source>
        <dbReference type="RuleBase" id="RU363034"/>
    </source>
</evidence>
<dbReference type="Pfam" id="PF00431">
    <property type="entry name" value="CUB"/>
    <property type="match status" value="1"/>
</dbReference>
<dbReference type="Gene3D" id="2.60.120.290">
    <property type="entry name" value="Spermadhesin, CUB domain"/>
    <property type="match status" value="1"/>
</dbReference>
<feature type="domain" description="Peptidase S1" evidence="10">
    <location>
        <begin position="176"/>
        <end position="414"/>
    </location>
</feature>
<dbReference type="InterPro" id="IPR001254">
    <property type="entry name" value="Trypsin_dom"/>
</dbReference>
<dbReference type="InterPro" id="IPR001314">
    <property type="entry name" value="Peptidase_S1A"/>
</dbReference>
<reference evidence="11" key="1">
    <citation type="journal article" date="2019" name="Toxins">
        <title>Missiles of mass disruption: composition and glandular origin of venom used as a projectile defensive weapon by the assassin bug Platymeris rhadamanthus.</title>
        <authorList>
            <person name="Walker A.A."/>
            <person name="Robinson S.D."/>
            <person name="Undheim E.A.B."/>
            <person name="Jin J."/>
            <person name="Han X."/>
            <person name="Fry B.G."/>
            <person name="Vetter I."/>
            <person name="King G.F."/>
        </authorList>
    </citation>
    <scope>NUCLEOTIDE SEQUENCE</scope>
    <source>
        <tissue evidence="11">Venom glands</tissue>
    </source>
</reference>
<sequence length="426" mass="47607">MFTSILISCYLVASVIGIRTIPITLVPGLDPYLLENPNYPKGSEAGIDINWIFDTQSPARISIHCTDFRFIKTEPCRESYVVINAGQPDEERLCGADYDYKKISQTSRMTIGYYGGKWGGGAMKCIVQATTTDNVYHYQGADPTGLDSGEAGFINRPGRRTTSCKCGWVNKNPARIYGGREVRPHEYPWLVALVSGEQRTMPMCGGSIITQFHVLTAAHCVTSKGKLTGGTYSVLVGEHDWQDDNNKARQVIKVKDVIIYGNYSSYVKDFDIAILNLEKEIQFSELVGPICLPRGRLDVRDQWIKVMGWGRVDDEGYFSTIAKVTYVKGVDINICNAKYHYFMIVDDPFHICTWAHKTSSCKGDSGSPLVWLDPETNRYTQSALVSHSMGCTGDIPSVNTDVSYFWDWIQLEIQNSNPRGVTCTKV</sequence>
<name>A0A6B9L989_PLARH</name>
<keyword evidence="8" id="KW-1015">Disulfide bond</keyword>
<keyword evidence="4" id="KW-0732">Signal</keyword>
<evidence type="ECO:0000313" key="11">
    <source>
        <dbReference type="EMBL" id="QHB21613.1"/>
    </source>
</evidence>
<accession>A0A6B9L989</accession>
<organism evidence="11">
    <name type="scientific">Platymeris rhadamanthus</name>
    <name type="common">Red spot assassin bug</name>
    <dbReference type="NCBI Taxonomy" id="1134088"/>
    <lineage>
        <taxon>Eukaryota</taxon>
        <taxon>Metazoa</taxon>
        <taxon>Ecdysozoa</taxon>
        <taxon>Arthropoda</taxon>
        <taxon>Hexapoda</taxon>
        <taxon>Insecta</taxon>
        <taxon>Pterygota</taxon>
        <taxon>Neoptera</taxon>
        <taxon>Paraneoptera</taxon>
        <taxon>Hemiptera</taxon>
        <taxon>Heteroptera</taxon>
        <taxon>Panheteroptera</taxon>
        <taxon>Cimicomorpha</taxon>
        <taxon>Reduviidae</taxon>
        <taxon>Platymeris</taxon>
    </lineage>
</organism>
<dbReference type="PROSITE" id="PS00135">
    <property type="entry name" value="TRYPSIN_SER"/>
    <property type="match status" value="1"/>
</dbReference>
<dbReference type="InterPro" id="IPR018114">
    <property type="entry name" value="TRYPSIN_HIS"/>
</dbReference>
<dbReference type="EMBL" id="MN208424">
    <property type="protein sequence ID" value="QHB21613.1"/>
    <property type="molecule type" value="mRNA"/>
</dbReference>
<dbReference type="InterPro" id="IPR009003">
    <property type="entry name" value="Peptidase_S1_PA"/>
</dbReference>
<dbReference type="Gene3D" id="2.40.10.10">
    <property type="entry name" value="Trypsin-like serine proteases"/>
    <property type="match status" value="1"/>
</dbReference>
<dbReference type="SMART" id="SM00020">
    <property type="entry name" value="Tryp_SPc"/>
    <property type="match status" value="1"/>
</dbReference>
<evidence type="ECO:0000256" key="5">
    <source>
        <dbReference type="ARBA" id="ARBA00022801"/>
    </source>
</evidence>
<dbReference type="Pfam" id="PF00089">
    <property type="entry name" value="Trypsin"/>
    <property type="match status" value="1"/>
</dbReference>
<evidence type="ECO:0000259" key="10">
    <source>
        <dbReference type="PROSITE" id="PS50240"/>
    </source>
</evidence>
<protein>
    <submittedName>
        <fullName evidence="11">Venom S1 protease 21</fullName>
    </submittedName>
</protein>
<dbReference type="InterPro" id="IPR043504">
    <property type="entry name" value="Peptidase_S1_PA_chymotrypsin"/>
</dbReference>
<dbReference type="InterPro" id="IPR033116">
    <property type="entry name" value="TRYPSIN_SER"/>
</dbReference>
<dbReference type="PROSITE" id="PS00134">
    <property type="entry name" value="TRYPSIN_HIS"/>
    <property type="match status" value="1"/>
</dbReference>
<keyword evidence="5 9" id="KW-0378">Hydrolase</keyword>
<evidence type="ECO:0000256" key="4">
    <source>
        <dbReference type="ARBA" id="ARBA00022729"/>
    </source>
</evidence>
<keyword evidence="7" id="KW-0865">Zymogen</keyword>